<dbReference type="InterPro" id="IPR026082">
    <property type="entry name" value="ABCA"/>
</dbReference>
<dbReference type="SMART" id="SM00382">
    <property type="entry name" value="AAA"/>
    <property type="match status" value="1"/>
</dbReference>
<dbReference type="CDD" id="cd03263">
    <property type="entry name" value="ABC_subfamily_A"/>
    <property type="match status" value="1"/>
</dbReference>
<comment type="subcellular location">
    <subcellularLocation>
        <location evidence="1">Membrane</location>
        <topology evidence="1">Multi-pass membrane protein</topology>
    </subcellularLocation>
</comment>
<reference evidence="11 12" key="1">
    <citation type="submission" date="2016-08" db="EMBL/GenBank/DDBJ databases">
        <title>A Parts List for Fungal Cellulosomes Revealed by Comparative Genomics.</title>
        <authorList>
            <consortium name="DOE Joint Genome Institute"/>
            <person name="Haitjema C.H."/>
            <person name="Gilmore S.P."/>
            <person name="Henske J.K."/>
            <person name="Solomon K.V."/>
            <person name="De Groot R."/>
            <person name="Kuo A."/>
            <person name="Mondo S.J."/>
            <person name="Salamov A.A."/>
            <person name="Labutti K."/>
            <person name="Zhao Z."/>
            <person name="Chiniquy J."/>
            <person name="Barry K."/>
            <person name="Brewer H.M."/>
            <person name="Purvine S.O."/>
            <person name="Wright A.T."/>
            <person name="Boxma B."/>
            <person name="Van Alen T."/>
            <person name="Hackstein J.H."/>
            <person name="Baker S.E."/>
            <person name="Grigoriev I.V."/>
            <person name="O'Malley M.A."/>
        </authorList>
    </citation>
    <scope>NUCLEOTIDE SEQUENCE [LARGE SCALE GENOMIC DNA]</scope>
    <source>
        <strain evidence="11 12">G1</strain>
    </source>
</reference>
<comment type="caution">
    <text evidence="11">The sequence shown here is derived from an EMBL/GenBank/DDBJ whole genome shotgun (WGS) entry which is preliminary data.</text>
</comment>
<dbReference type="SUPFAM" id="SSF52540">
    <property type="entry name" value="P-loop containing nucleoside triphosphate hydrolases"/>
    <property type="match status" value="1"/>
</dbReference>
<dbReference type="InterPro" id="IPR003593">
    <property type="entry name" value="AAA+_ATPase"/>
</dbReference>
<evidence type="ECO:0000256" key="2">
    <source>
        <dbReference type="ARBA" id="ARBA00008869"/>
    </source>
</evidence>
<dbReference type="AlphaFoldDB" id="A0A1Y1ZSU7"/>
<evidence type="ECO:0000256" key="4">
    <source>
        <dbReference type="ARBA" id="ARBA00022692"/>
    </source>
</evidence>
<evidence type="ECO:0000313" key="11">
    <source>
        <dbReference type="EMBL" id="ORY13329.1"/>
    </source>
</evidence>
<accession>A0A1Y1ZSU7</accession>
<comment type="similarity">
    <text evidence="2">Belongs to the ABC transporter superfamily. ABCA family.</text>
</comment>
<evidence type="ECO:0000256" key="6">
    <source>
        <dbReference type="ARBA" id="ARBA00022741"/>
    </source>
</evidence>
<evidence type="ECO:0000256" key="8">
    <source>
        <dbReference type="ARBA" id="ARBA00022989"/>
    </source>
</evidence>
<dbReference type="Proteomes" id="UP000193920">
    <property type="component" value="Unassembled WGS sequence"/>
</dbReference>
<gene>
    <name evidence="11" type="ORF">LY90DRAFT_339407</name>
</gene>
<dbReference type="PANTHER" id="PTHR19229">
    <property type="entry name" value="ATP-BINDING CASSETTE TRANSPORTER SUBFAMILY A ABCA"/>
    <property type="match status" value="1"/>
</dbReference>
<name>A0A1Y1ZSU7_9FUNG</name>
<feature type="non-terminal residue" evidence="11">
    <location>
        <position position="1"/>
    </location>
</feature>
<dbReference type="InterPro" id="IPR003439">
    <property type="entry name" value="ABC_transporter-like_ATP-bd"/>
</dbReference>
<dbReference type="FunFam" id="3.40.50.300:FF:000335">
    <property type="entry name" value="ATP binding cassette subfamily A member 5"/>
    <property type="match status" value="1"/>
</dbReference>
<evidence type="ECO:0000256" key="3">
    <source>
        <dbReference type="ARBA" id="ARBA00022448"/>
    </source>
</evidence>
<dbReference type="GO" id="GO:0005319">
    <property type="term" value="F:lipid transporter activity"/>
    <property type="evidence" value="ECO:0007669"/>
    <property type="project" value="TreeGrafter"/>
</dbReference>
<dbReference type="GO" id="GO:0016887">
    <property type="term" value="F:ATP hydrolysis activity"/>
    <property type="evidence" value="ECO:0007669"/>
    <property type="project" value="InterPro"/>
</dbReference>
<organism evidence="11 12">
    <name type="scientific">Neocallimastix californiae</name>
    <dbReference type="NCBI Taxonomy" id="1754190"/>
    <lineage>
        <taxon>Eukaryota</taxon>
        <taxon>Fungi</taxon>
        <taxon>Fungi incertae sedis</taxon>
        <taxon>Chytridiomycota</taxon>
        <taxon>Chytridiomycota incertae sedis</taxon>
        <taxon>Neocallimastigomycetes</taxon>
        <taxon>Neocallimastigales</taxon>
        <taxon>Neocallimastigaceae</taxon>
        <taxon>Neocallimastix</taxon>
    </lineage>
</organism>
<dbReference type="InterPro" id="IPR027417">
    <property type="entry name" value="P-loop_NTPase"/>
</dbReference>
<keyword evidence="8" id="KW-1133">Transmembrane helix</keyword>
<keyword evidence="11" id="KW-0378">Hydrolase</keyword>
<feature type="domain" description="ABC transporter" evidence="10">
    <location>
        <begin position="1"/>
        <end position="217"/>
    </location>
</feature>
<keyword evidence="5" id="KW-0677">Repeat</keyword>
<dbReference type="Gene3D" id="3.40.50.300">
    <property type="entry name" value="P-loop containing nucleotide triphosphate hydrolases"/>
    <property type="match status" value="1"/>
</dbReference>
<keyword evidence="7" id="KW-0067">ATP-binding</keyword>
<keyword evidence="3" id="KW-0813">Transport</keyword>
<dbReference type="STRING" id="1754190.A0A1Y1ZSU7"/>
<feature type="non-terminal residue" evidence="11">
    <location>
        <position position="220"/>
    </location>
</feature>
<dbReference type="GO" id="GO:0005524">
    <property type="term" value="F:ATP binding"/>
    <property type="evidence" value="ECO:0007669"/>
    <property type="project" value="UniProtKB-KW"/>
</dbReference>
<dbReference type="EMBL" id="MCOG01000362">
    <property type="protein sequence ID" value="ORY13329.1"/>
    <property type="molecule type" value="Genomic_DNA"/>
</dbReference>
<keyword evidence="6" id="KW-0547">Nucleotide-binding</keyword>
<proteinExistence type="inferred from homology"/>
<dbReference type="PANTHER" id="PTHR19229:SF36">
    <property type="entry name" value="ATP-BINDING CASSETTE SUB-FAMILY A MEMBER 2"/>
    <property type="match status" value="1"/>
</dbReference>
<evidence type="ECO:0000256" key="1">
    <source>
        <dbReference type="ARBA" id="ARBA00004141"/>
    </source>
</evidence>
<dbReference type="GO" id="GO:0016020">
    <property type="term" value="C:membrane"/>
    <property type="evidence" value="ECO:0007669"/>
    <property type="project" value="UniProtKB-SubCell"/>
</dbReference>
<dbReference type="OrthoDB" id="8061355at2759"/>
<keyword evidence="4" id="KW-0812">Transmembrane</keyword>
<keyword evidence="12" id="KW-1185">Reference proteome</keyword>
<sequence length="220" mass="24452">VVDDVTFGVNTGECLGLLGPNGAGKTTTISMITGLLSHTHGDIKYGRKDLNETDMADLSLGYCSQHDALWELLTVKETIEFYLNICGYPSKVIPRYTKVLIDACGIGIHTHKKVCEISGGTKRKLSLIISICSLPKYIILDEPSAGMDPFTRRYMWKLISELKNICETDTILTTHSTEEAEALCDRIAILIKGRLVCINTPRSIKMNHSNTYILEVYTSY</sequence>
<evidence type="ECO:0000313" key="12">
    <source>
        <dbReference type="Proteomes" id="UP000193920"/>
    </source>
</evidence>
<evidence type="ECO:0000256" key="7">
    <source>
        <dbReference type="ARBA" id="ARBA00022840"/>
    </source>
</evidence>
<evidence type="ECO:0000256" key="9">
    <source>
        <dbReference type="ARBA" id="ARBA00023136"/>
    </source>
</evidence>
<dbReference type="Pfam" id="PF00005">
    <property type="entry name" value="ABC_tran"/>
    <property type="match status" value="1"/>
</dbReference>
<protein>
    <submittedName>
        <fullName evidence="11">p-loop containing nucleoside triphosphate hydrolase protein</fullName>
    </submittedName>
</protein>
<dbReference type="PROSITE" id="PS50893">
    <property type="entry name" value="ABC_TRANSPORTER_2"/>
    <property type="match status" value="1"/>
</dbReference>
<evidence type="ECO:0000259" key="10">
    <source>
        <dbReference type="PROSITE" id="PS50893"/>
    </source>
</evidence>
<keyword evidence="9" id="KW-0472">Membrane</keyword>
<evidence type="ECO:0000256" key="5">
    <source>
        <dbReference type="ARBA" id="ARBA00022737"/>
    </source>
</evidence>
<dbReference type="GO" id="GO:0140359">
    <property type="term" value="F:ABC-type transporter activity"/>
    <property type="evidence" value="ECO:0007669"/>
    <property type="project" value="InterPro"/>
</dbReference>